<proteinExistence type="predicted"/>
<dbReference type="GO" id="GO:0015808">
    <property type="term" value="P:L-alanine transport"/>
    <property type="evidence" value="ECO:0007669"/>
    <property type="project" value="TreeGrafter"/>
</dbReference>
<dbReference type="InterPro" id="IPR032823">
    <property type="entry name" value="BCA_ABC_TP_C"/>
</dbReference>
<keyword evidence="1" id="KW-0813">Transport</keyword>
<dbReference type="InterPro" id="IPR003593">
    <property type="entry name" value="AAA+_ATPase"/>
</dbReference>
<dbReference type="GO" id="GO:1903805">
    <property type="term" value="P:L-valine import across plasma membrane"/>
    <property type="evidence" value="ECO:0007669"/>
    <property type="project" value="TreeGrafter"/>
</dbReference>
<dbReference type="PROSITE" id="PS50893">
    <property type="entry name" value="ABC_TRANSPORTER_2"/>
    <property type="match status" value="1"/>
</dbReference>
<dbReference type="AlphaFoldDB" id="A0A1G5N964"/>
<dbReference type="CDD" id="cd03219">
    <property type="entry name" value="ABC_Mj1267_LivG_branched"/>
    <property type="match status" value="1"/>
</dbReference>
<dbReference type="STRING" id="1120955.SAMN03080610_01608"/>
<dbReference type="GO" id="GO:0005304">
    <property type="term" value="F:L-valine transmembrane transporter activity"/>
    <property type="evidence" value="ECO:0007669"/>
    <property type="project" value="TreeGrafter"/>
</dbReference>
<accession>A0A1G5N964</accession>
<dbReference type="Gene3D" id="3.40.50.300">
    <property type="entry name" value="P-loop containing nucleotide triphosphate hydrolases"/>
    <property type="match status" value="1"/>
</dbReference>
<dbReference type="Pfam" id="PF12399">
    <property type="entry name" value="BCA_ABC_TP_C"/>
    <property type="match status" value="1"/>
</dbReference>
<dbReference type="GO" id="GO:0016887">
    <property type="term" value="F:ATP hydrolysis activity"/>
    <property type="evidence" value="ECO:0007669"/>
    <property type="project" value="InterPro"/>
</dbReference>
<evidence type="ECO:0000256" key="2">
    <source>
        <dbReference type="ARBA" id="ARBA00022741"/>
    </source>
</evidence>
<protein>
    <submittedName>
        <fullName evidence="5">Branched-chain amino acid transport system ATP-binding protein</fullName>
    </submittedName>
</protein>
<dbReference type="InterPro" id="IPR003439">
    <property type="entry name" value="ABC_transporter-like_ATP-bd"/>
</dbReference>
<dbReference type="OrthoDB" id="9779872at2"/>
<dbReference type="PANTHER" id="PTHR45772:SF7">
    <property type="entry name" value="AMINO ACID ABC TRANSPORTER ATP-BINDING PROTEIN"/>
    <property type="match status" value="1"/>
</dbReference>
<evidence type="ECO:0000256" key="3">
    <source>
        <dbReference type="ARBA" id="ARBA00022840"/>
    </source>
</evidence>
<dbReference type="RefSeq" id="WP_092811420.1">
    <property type="nucleotide sequence ID" value="NZ_FMVW01000003.1"/>
</dbReference>
<dbReference type="GO" id="GO:1903806">
    <property type="term" value="P:L-isoleucine import across plasma membrane"/>
    <property type="evidence" value="ECO:0007669"/>
    <property type="project" value="TreeGrafter"/>
</dbReference>
<dbReference type="PANTHER" id="PTHR45772">
    <property type="entry name" value="CONSERVED COMPONENT OF ABC TRANSPORTER FOR NATURAL AMINO ACIDS-RELATED"/>
    <property type="match status" value="1"/>
</dbReference>
<dbReference type="GO" id="GO:0005524">
    <property type="term" value="F:ATP binding"/>
    <property type="evidence" value="ECO:0007669"/>
    <property type="project" value="UniProtKB-KW"/>
</dbReference>
<keyword evidence="3 5" id="KW-0067">ATP-binding</keyword>
<dbReference type="SUPFAM" id="SSF52540">
    <property type="entry name" value="P-loop containing nucleoside triphosphate hydrolases"/>
    <property type="match status" value="1"/>
</dbReference>
<sequence>MRQAILEVDGISKHFGGLAALDSVSFDVAPGEIVGLIGPNGAGKSTLFSTLVGLHKPTDGTVRLEGEDITGLKPHKVAARGLTKTFQNVALFMEATVLDNVLIGGLLRANVHDARELAKTCLARVGLADIAGKKAADLSFPERARVEVARALATKPKGLLLDEVMAALNRVEMEEIMDLIRSLSRDGLAVVVVEHHMHAIMTLCERIVVLNFGKKIAEGSPEEIARHPEVVRAYLGQEYE</sequence>
<name>A0A1G5N964_AFIMA</name>
<dbReference type="GO" id="GO:0005886">
    <property type="term" value="C:plasma membrane"/>
    <property type="evidence" value="ECO:0007669"/>
    <property type="project" value="TreeGrafter"/>
</dbReference>
<evidence type="ECO:0000259" key="4">
    <source>
        <dbReference type="PROSITE" id="PS50893"/>
    </source>
</evidence>
<dbReference type="InterPro" id="IPR027417">
    <property type="entry name" value="P-loop_NTPase"/>
</dbReference>
<evidence type="ECO:0000313" key="6">
    <source>
        <dbReference type="Proteomes" id="UP000199347"/>
    </source>
</evidence>
<dbReference type="GO" id="GO:0042941">
    <property type="term" value="P:D-alanine transmembrane transport"/>
    <property type="evidence" value="ECO:0007669"/>
    <property type="project" value="TreeGrafter"/>
</dbReference>
<keyword evidence="2" id="KW-0547">Nucleotide-binding</keyword>
<reference evidence="5 6" key="1">
    <citation type="submission" date="2016-10" db="EMBL/GenBank/DDBJ databases">
        <authorList>
            <person name="de Groot N.N."/>
        </authorList>
    </citation>
    <scope>NUCLEOTIDE SEQUENCE [LARGE SCALE GENOMIC DNA]</scope>
    <source>
        <strain evidence="5 6">DSM 2698</strain>
    </source>
</reference>
<feature type="domain" description="ABC transporter" evidence="4">
    <location>
        <begin position="6"/>
        <end position="237"/>
    </location>
</feature>
<evidence type="ECO:0000313" key="5">
    <source>
        <dbReference type="EMBL" id="SCZ33946.1"/>
    </source>
</evidence>
<dbReference type="Pfam" id="PF00005">
    <property type="entry name" value="ABC_tran"/>
    <property type="match status" value="1"/>
</dbReference>
<dbReference type="InterPro" id="IPR051120">
    <property type="entry name" value="ABC_AA/LPS_Transport"/>
</dbReference>
<keyword evidence="6" id="KW-1185">Reference proteome</keyword>
<evidence type="ECO:0000256" key="1">
    <source>
        <dbReference type="ARBA" id="ARBA00022448"/>
    </source>
</evidence>
<gene>
    <name evidence="5" type="ORF">SAMN03080610_01608</name>
</gene>
<organism evidence="5 6">
    <name type="scientific">Afifella marina DSM 2698</name>
    <dbReference type="NCBI Taxonomy" id="1120955"/>
    <lineage>
        <taxon>Bacteria</taxon>
        <taxon>Pseudomonadati</taxon>
        <taxon>Pseudomonadota</taxon>
        <taxon>Alphaproteobacteria</taxon>
        <taxon>Hyphomicrobiales</taxon>
        <taxon>Afifellaceae</taxon>
        <taxon>Afifella</taxon>
    </lineage>
</organism>
<dbReference type="EMBL" id="FMVW01000003">
    <property type="protein sequence ID" value="SCZ33946.1"/>
    <property type="molecule type" value="Genomic_DNA"/>
</dbReference>
<dbReference type="GO" id="GO:0015188">
    <property type="term" value="F:L-isoleucine transmembrane transporter activity"/>
    <property type="evidence" value="ECO:0007669"/>
    <property type="project" value="TreeGrafter"/>
</dbReference>
<dbReference type="Proteomes" id="UP000199347">
    <property type="component" value="Unassembled WGS sequence"/>
</dbReference>
<dbReference type="GO" id="GO:0015192">
    <property type="term" value="F:L-phenylalanine transmembrane transporter activity"/>
    <property type="evidence" value="ECO:0007669"/>
    <property type="project" value="TreeGrafter"/>
</dbReference>
<dbReference type="SMART" id="SM00382">
    <property type="entry name" value="AAA"/>
    <property type="match status" value="1"/>
</dbReference>